<proteinExistence type="predicted"/>
<dbReference type="Proteomes" id="UP000683575">
    <property type="component" value="Chromosome"/>
</dbReference>
<dbReference type="RefSeq" id="WP_216939524.1">
    <property type="nucleotide sequence ID" value="NZ_CP077062.1"/>
</dbReference>
<accession>A0A975Y067</accession>
<evidence type="ECO:0000313" key="2">
    <source>
        <dbReference type="Proteomes" id="UP000683575"/>
    </source>
</evidence>
<dbReference type="CDD" id="cd00586">
    <property type="entry name" value="4HBT"/>
    <property type="match status" value="1"/>
</dbReference>
<organism evidence="1 2">
    <name type="scientific">Nocardioides panacis</name>
    <dbReference type="NCBI Taxonomy" id="2849501"/>
    <lineage>
        <taxon>Bacteria</taxon>
        <taxon>Bacillati</taxon>
        <taxon>Actinomycetota</taxon>
        <taxon>Actinomycetes</taxon>
        <taxon>Propionibacteriales</taxon>
        <taxon>Nocardioidaceae</taxon>
        <taxon>Nocardioides</taxon>
    </lineage>
</organism>
<reference evidence="1" key="1">
    <citation type="submission" date="2021-06" db="EMBL/GenBank/DDBJ databases">
        <title>Complete genome sequence of Nocardioides sp. G188.</title>
        <authorList>
            <person name="Im W.-T."/>
        </authorList>
    </citation>
    <scope>NUCLEOTIDE SEQUENCE</scope>
    <source>
        <strain evidence="1">G188</strain>
    </source>
</reference>
<evidence type="ECO:0000313" key="1">
    <source>
        <dbReference type="EMBL" id="QWZ08014.1"/>
    </source>
</evidence>
<name>A0A975Y067_9ACTN</name>
<sequence>MPDAPEGADAGTVRLPLRFRDLDAFGHVYHAEYLTLLDEARTAWFRDGLRLDDAGDYVLARVEVDYLSSLVRTDRWVGAVFAVERVGGTSLTLREELRADDGRVVARGRSVCVLRDLATGGSRPVTDAERARIEAYAAR</sequence>
<dbReference type="EMBL" id="CP077062">
    <property type="protein sequence ID" value="QWZ08014.1"/>
    <property type="molecule type" value="Genomic_DNA"/>
</dbReference>
<protein>
    <submittedName>
        <fullName evidence="1">Acyl-CoA thioesterase</fullName>
    </submittedName>
</protein>
<dbReference type="KEGG" id="nps:KRR39_22130"/>
<keyword evidence="2" id="KW-1185">Reference proteome</keyword>
<dbReference type="Pfam" id="PF13279">
    <property type="entry name" value="4HBT_2"/>
    <property type="match status" value="1"/>
</dbReference>
<gene>
    <name evidence="1" type="ORF">KRR39_22130</name>
</gene>
<dbReference type="AlphaFoldDB" id="A0A975Y067"/>